<accession>A0ABD0QUZ0</accession>
<organism evidence="1 2">
    <name type="scientific">Cirrhinus mrigala</name>
    <name type="common">Mrigala</name>
    <dbReference type="NCBI Taxonomy" id="683832"/>
    <lineage>
        <taxon>Eukaryota</taxon>
        <taxon>Metazoa</taxon>
        <taxon>Chordata</taxon>
        <taxon>Craniata</taxon>
        <taxon>Vertebrata</taxon>
        <taxon>Euteleostomi</taxon>
        <taxon>Actinopterygii</taxon>
        <taxon>Neopterygii</taxon>
        <taxon>Teleostei</taxon>
        <taxon>Ostariophysi</taxon>
        <taxon>Cypriniformes</taxon>
        <taxon>Cyprinidae</taxon>
        <taxon>Labeoninae</taxon>
        <taxon>Labeonini</taxon>
        <taxon>Cirrhinus</taxon>
    </lineage>
</organism>
<feature type="non-terminal residue" evidence="1">
    <location>
        <position position="1"/>
    </location>
</feature>
<proteinExistence type="predicted"/>
<dbReference type="EMBL" id="JAMKFB020000007">
    <property type="protein sequence ID" value="KAL0189545.1"/>
    <property type="molecule type" value="Genomic_DNA"/>
</dbReference>
<sequence length="247" mass="27301">GNTLLEGGTVFVFQNGRDLELYMEEFLDICHLAICNEVCLMEGFLCGLDEDLRFVMLRGDRCWTLEAYINFALWTNGSAFTVGKAEEDSSLVQPCHTDTAQLDPEHSPPTFVTIRTTMPEPPADGELLPTACTDPATTVPTNALEPKPQCESDQGCEPATDVPVGILVKIDSGENWLIEWDMEIQPPSIPDTEISTLSSLSLVLASSEILRAIRTVNHYLWPYQTSFSHLYYQHLSLAALCLPLGCS</sequence>
<name>A0ABD0QUZ0_CIRMR</name>
<reference evidence="1 2" key="1">
    <citation type="submission" date="2024-05" db="EMBL/GenBank/DDBJ databases">
        <title>Genome sequencing and assembly of Indian major carp, Cirrhinus mrigala (Hamilton, 1822).</title>
        <authorList>
            <person name="Mohindra V."/>
            <person name="Chowdhury L.M."/>
            <person name="Lal K."/>
            <person name="Jena J.K."/>
        </authorList>
    </citation>
    <scope>NUCLEOTIDE SEQUENCE [LARGE SCALE GENOMIC DNA]</scope>
    <source>
        <strain evidence="1">CM1030</strain>
        <tissue evidence="1">Blood</tissue>
    </source>
</reference>
<feature type="non-terminal residue" evidence="1">
    <location>
        <position position="247"/>
    </location>
</feature>
<dbReference type="AlphaFoldDB" id="A0ABD0QUZ0"/>
<keyword evidence="2" id="KW-1185">Reference proteome</keyword>
<evidence type="ECO:0000313" key="1">
    <source>
        <dbReference type="EMBL" id="KAL0189545.1"/>
    </source>
</evidence>
<dbReference type="Proteomes" id="UP001529510">
    <property type="component" value="Unassembled WGS sequence"/>
</dbReference>
<evidence type="ECO:0000313" key="2">
    <source>
        <dbReference type="Proteomes" id="UP001529510"/>
    </source>
</evidence>
<comment type="caution">
    <text evidence="1">The sequence shown here is derived from an EMBL/GenBank/DDBJ whole genome shotgun (WGS) entry which is preliminary data.</text>
</comment>
<gene>
    <name evidence="1" type="ORF">M9458_016644</name>
</gene>
<protein>
    <submittedName>
        <fullName evidence="1">Uncharacterized protein</fullName>
    </submittedName>
</protein>